<keyword evidence="3 9" id="KW-0500">Molybdenum</keyword>
<keyword evidence="13" id="KW-1185">Reference proteome</keyword>
<dbReference type="Gene3D" id="2.40.50.100">
    <property type="match status" value="1"/>
</dbReference>
<evidence type="ECO:0000256" key="2">
    <source>
        <dbReference type="ARBA" id="ARBA00022475"/>
    </source>
</evidence>
<dbReference type="SMART" id="SM00382">
    <property type="entry name" value="AAA"/>
    <property type="match status" value="1"/>
</dbReference>
<organism evidence="12 13">
    <name type="scientific">Thalassococcus halodurans</name>
    <dbReference type="NCBI Taxonomy" id="373675"/>
    <lineage>
        <taxon>Bacteria</taxon>
        <taxon>Pseudomonadati</taxon>
        <taxon>Pseudomonadota</taxon>
        <taxon>Alphaproteobacteria</taxon>
        <taxon>Rhodobacterales</taxon>
        <taxon>Roseobacteraceae</taxon>
        <taxon>Thalassococcus</taxon>
    </lineage>
</organism>
<evidence type="ECO:0000256" key="6">
    <source>
        <dbReference type="ARBA" id="ARBA00022840"/>
    </source>
</evidence>
<dbReference type="InterPro" id="IPR005116">
    <property type="entry name" value="Transp-assoc_OB_typ1"/>
</dbReference>
<protein>
    <submittedName>
        <fullName evidence="12">Molybdate transport system ATP-binding protein</fullName>
    </submittedName>
</protein>
<proteinExistence type="predicted"/>
<dbReference type="InterPro" id="IPR008995">
    <property type="entry name" value="Mo/tungstate-bd_C_term_dom"/>
</dbReference>
<dbReference type="EMBL" id="FNUZ01000004">
    <property type="protein sequence ID" value="SEG41794.1"/>
    <property type="molecule type" value="Genomic_DNA"/>
</dbReference>
<dbReference type="PROSITE" id="PS50893">
    <property type="entry name" value="ABC_TRANSPORTER_2"/>
    <property type="match status" value="1"/>
</dbReference>
<dbReference type="PROSITE" id="PS51866">
    <property type="entry name" value="MOP"/>
    <property type="match status" value="1"/>
</dbReference>
<dbReference type="PANTHER" id="PTHR43514:SF4">
    <property type="entry name" value="ABC TRANSPORTER I FAMILY MEMBER 10"/>
    <property type="match status" value="1"/>
</dbReference>
<evidence type="ECO:0000313" key="12">
    <source>
        <dbReference type="EMBL" id="SEG41794.1"/>
    </source>
</evidence>
<evidence type="ECO:0000256" key="9">
    <source>
        <dbReference type="PROSITE-ProRule" id="PRU01213"/>
    </source>
</evidence>
<dbReference type="InterPro" id="IPR004606">
    <property type="entry name" value="Mop_domain"/>
</dbReference>
<evidence type="ECO:0000256" key="4">
    <source>
        <dbReference type="ARBA" id="ARBA00022519"/>
    </source>
</evidence>
<dbReference type="GO" id="GO:0140359">
    <property type="term" value="F:ABC-type transporter activity"/>
    <property type="evidence" value="ECO:0007669"/>
    <property type="project" value="InterPro"/>
</dbReference>
<keyword evidence="6 12" id="KW-0067">ATP-binding</keyword>
<name>A0A1H6A0M7_9RHOB</name>
<feature type="domain" description="Mop" evidence="11">
    <location>
        <begin position="291"/>
        <end position="357"/>
    </location>
</feature>
<evidence type="ECO:0000313" key="13">
    <source>
        <dbReference type="Proteomes" id="UP000236752"/>
    </source>
</evidence>
<dbReference type="AlphaFoldDB" id="A0A1H6A0M7"/>
<dbReference type="OrthoDB" id="9802264at2"/>
<dbReference type="Proteomes" id="UP000236752">
    <property type="component" value="Unassembled WGS sequence"/>
</dbReference>
<keyword evidence="2" id="KW-1003">Cell membrane</keyword>
<evidence type="ECO:0000256" key="3">
    <source>
        <dbReference type="ARBA" id="ARBA00022505"/>
    </source>
</evidence>
<reference evidence="12 13" key="1">
    <citation type="submission" date="2016-10" db="EMBL/GenBank/DDBJ databases">
        <authorList>
            <person name="de Groot N.N."/>
        </authorList>
    </citation>
    <scope>NUCLEOTIDE SEQUENCE [LARGE SCALE GENOMIC DNA]</scope>
    <source>
        <strain evidence="12 13">DSM 26915</strain>
    </source>
</reference>
<dbReference type="SUPFAM" id="SSF50331">
    <property type="entry name" value="MOP-like"/>
    <property type="match status" value="1"/>
</dbReference>
<dbReference type="InterPro" id="IPR027417">
    <property type="entry name" value="P-loop_NTPase"/>
</dbReference>
<dbReference type="InterPro" id="IPR003593">
    <property type="entry name" value="AAA+_ATPase"/>
</dbReference>
<keyword evidence="4" id="KW-0997">Cell inner membrane</keyword>
<gene>
    <name evidence="12" type="ORF">SAMN04488045_2740</name>
</gene>
<evidence type="ECO:0000256" key="7">
    <source>
        <dbReference type="ARBA" id="ARBA00022967"/>
    </source>
</evidence>
<evidence type="ECO:0000256" key="1">
    <source>
        <dbReference type="ARBA" id="ARBA00022448"/>
    </source>
</evidence>
<dbReference type="PANTHER" id="PTHR43514">
    <property type="entry name" value="ABC TRANSPORTER I FAMILY MEMBER 10"/>
    <property type="match status" value="1"/>
</dbReference>
<dbReference type="GO" id="GO:0005524">
    <property type="term" value="F:ATP binding"/>
    <property type="evidence" value="ECO:0007669"/>
    <property type="project" value="UniProtKB-KW"/>
</dbReference>
<dbReference type="NCBIfam" id="TIGR02142">
    <property type="entry name" value="modC_ABC"/>
    <property type="match status" value="1"/>
</dbReference>
<keyword evidence="5" id="KW-0547">Nucleotide-binding</keyword>
<keyword evidence="1" id="KW-0813">Transport</keyword>
<evidence type="ECO:0000256" key="8">
    <source>
        <dbReference type="ARBA" id="ARBA00023136"/>
    </source>
</evidence>
<sequence length="365" mass="38627">MTLSVNIKRRLGDFALDVSFDAPDGVTVLFGRSGSGKTSVVNVVAGLLRPDEGRIALHDRVLFDAGAGVDVPVHKRRLGYVFQEARLFPHMSVRDNLLYGRKASGLKGQGDLRRVAQMLGIEGLLDRRPARLSGGEAQRVAIGRALLSEPEILLMDEPLAALDAPRKAEILPYLERLRAESGCPIIYVSHNLAEVARLATHLVVLEDGKVLKDGAVSDLLSDPSMVRVFGVRDAGSVLTAQVVDHADDGVTELKVSGGTLWLPTVPAEVGSHLRVRILAQEVLIAADRPVGLSALNVLPVTVLSMKRGDGPGVIVQLKAGDDTLLARVTRRSADALGLHEGGTCFAVLKSVAVAPADVGGGLQSG</sequence>
<accession>A0A1H6A0M7</accession>
<evidence type="ECO:0000259" key="10">
    <source>
        <dbReference type="PROSITE" id="PS50893"/>
    </source>
</evidence>
<evidence type="ECO:0000256" key="5">
    <source>
        <dbReference type="ARBA" id="ARBA00022741"/>
    </source>
</evidence>
<dbReference type="InterPro" id="IPR011868">
    <property type="entry name" value="ModC_ABC_ATP-bd"/>
</dbReference>
<evidence type="ECO:0000259" key="11">
    <source>
        <dbReference type="PROSITE" id="PS51866"/>
    </source>
</evidence>
<dbReference type="InterPro" id="IPR003439">
    <property type="entry name" value="ABC_transporter-like_ATP-bd"/>
</dbReference>
<dbReference type="GO" id="GO:0016887">
    <property type="term" value="F:ATP hydrolysis activity"/>
    <property type="evidence" value="ECO:0007669"/>
    <property type="project" value="InterPro"/>
</dbReference>
<feature type="domain" description="ABC transporter" evidence="10">
    <location>
        <begin position="2"/>
        <end position="232"/>
    </location>
</feature>
<dbReference type="InterPro" id="IPR017871">
    <property type="entry name" value="ABC_transporter-like_CS"/>
</dbReference>
<dbReference type="GO" id="GO:0015098">
    <property type="term" value="F:molybdate ion transmembrane transporter activity"/>
    <property type="evidence" value="ECO:0007669"/>
    <property type="project" value="InterPro"/>
</dbReference>
<dbReference type="SUPFAM" id="SSF52540">
    <property type="entry name" value="P-loop containing nucleoside triphosphate hydrolases"/>
    <property type="match status" value="1"/>
</dbReference>
<keyword evidence="7" id="KW-1278">Translocase</keyword>
<dbReference type="Gene3D" id="3.40.50.300">
    <property type="entry name" value="P-loop containing nucleotide triphosphate hydrolases"/>
    <property type="match status" value="1"/>
</dbReference>
<dbReference type="RefSeq" id="WP_103911064.1">
    <property type="nucleotide sequence ID" value="NZ_FNUZ01000004.1"/>
</dbReference>
<dbReference type="InterPro" id="IPR050334">
    <property type="entry name" value="Molybdenum_import_ModC"/>
</dbReference>
<dbReference type="Pfam" id="PF00005">
    <property type="entry name" value="ABC_tran"/>
    <property type="match status" value="1"/>
</dbReference>
<keyword evidence="8" id="KW-0472">Membrane</keyword>
<dbReference type="PROSITE" id="PS00211">
    <property type="entry name" value="ABC_TRANSPORTER_1"/>
    <property type="match status" value="1"/>
</dbReference>
<dbReference type="GO" id="GO:0016020">
    <property type="term" value="C:membrane"/>
    <property type="evidence" value="ECO:0007669"/>
    <property type="project" value="InterPro"/>
</dbReference>
<dbReference type="Pfam" id="PF03459">
    <property type="entry name" value="TOBE"/>
    <property type="match status" value="1"/>
</dbReference>